<feature type="region of interest" description="Disordered" evidence="1">
    <location>
        <begin position="389"/>
        <end position="411"/>
    </location>
</feature>
<dbReference type="InterPro" id="IPR053090">
    <property type="entry name" value="Centromere_KNL-2_homolog"/>
</dbReference>
<accession>A0A6P5Z6P9</accession>
<dbReference type="Pfam" id="PF09133">
    <property type="entry name" value="SANTA"/>
    <property type="match status" value="1"/>
</dbReference>
<feature type="compositionally biased region" description="Basic and acidic residues" evidence="1">
    <location>
        <begin position="320"/>
        <end position="332"/>
    </location>
</feature>
<feature type="compositionally biased region" description="Basic and acidic residues" evidence="1">
    <location>
        <begin position="292"/>
        <end position="303"/>
    </location>
</feature>
<dbReference type="OrthoDB" id="118550at2759"/>
<dbReference type="Proteomes" id="UP000515121">
    <property type="component" value="Unplaced"/>
</dbReference>
<protein>
    <submittedName>
        <fullName evidence="4">Uncharacterized protein LOC111297914 isoform X1</fullName>
    </submittedName>
</protein>
<evidence type="ECO:0000313" key="4">
    <source>
        <dbReference type="RefSeq" id="XP_022748250.1"/>
    </source>
</evidence>
<dbReference type="GeneID" id="111297914"/>
<feature type="region of interest" description="Disordered" evidence="1">
    <location>
        <begin position="262"/>
        <end position="348"/>
    </location>
</feature>
<keyword evidence="3" id="KW-1185">Reference proteome</keyword>
<sequence length="411" mass="46489">MAIPFLQRSKSRKLGGNLQNQKFIITSVFNQISVCLHDWWLVKADKDFEGKRLAIAGSTSREFKAVRLFTSAPIVKRYDVFTLETADRICVCIKGFINRQRTHENGFSSEVFTHFYFGFPPYWEEYAKKCLGENLTSDIELEVVPNSSESASDPDPSLISTPSKHKEVFSQDKRVQMSCVENASRGSDVLNQAANLSSMVEERSNLDIGVEMDYSELATADVRVLNASNTHNHAANMPRSIEKRITHAPANIETKIVNVNPYTSGNRTTKGRVQITNSSQKKNVEVGCSTMQKDRASTRKVQDEQQLNSSIPRSTQRGSPRKETQRKLDFEKVASSVSPERKQKQSVISPKSLNLKYSRAGRVLLPPLEFWRNQIPVYDQNRTITGIKEEVNAVKPSGSRSQPQKRRKRKS</sequence>
<evidence type="ECO:0000313" key="3">
    <source>
        <dbReference type="Proteomes" id="UP000515121"/>
    </source>
</evidence>
<feature type="compositionally biased region" description="Polar residues" evidence="1">
    <location>
        <begin position="304"/>
        <end position="318"/>
    </location>
</feature>
<organism evidence="3 4">
    <name type="scientific">Durio zibethinus</name>
    <name type="common">Durian</name>
    <dbReference type="NCBI Taxonomy" id="66656"/>
    <lineage>
        <taxon>Eukaryota</taxon>
        <taxon>Viridiplantae</taxon>
        <taxon>Streptophyta</taxon>
        <taxon>Embryophyta</taxon>
        <taxon>Tracheophyta</taxon>
        <taxon>Spermatophyta</taxon>
        <taxon>Magnoliopsida</taxon>
        <taxon>eudicotyledons</taxon>
        <taxon>Gunneridae</taxon>
        <taxon>Pentapetalae</taxon>
        <taxon>rosids</taxon>
        <taxon>malvids</taxon>
        <taxon>Malvales</taxon>
        <taxon>Malvaceae</taxon>
        <taxon>Helicteroideae</taxon>
        <taxon>Durio</taxon>
    </lineage>
</organism>
<dbReference type="AlphaFoldDB" id="A0A6P5Z6P9"/>
<dbReference type="PANTHER" id="PTHR35311">
    <property type="entry name" value="KINETOCHORE-ASSOCIATED PROTEIN KNL-2 HOMOLOG"/>
    <property type="match status" value="1"/>
</dbReference>
<gene>
    <name evidence="4" type="primary">LOC111297914</name>
</gene>
<dbReference type="RefSeq" id="XP_022748250.1">
    <property type="nucleotide sequence ID" value="XM_022892515.1"/>
</dbReference>
<proteinExistence type="predicted"/>
<reference evidence="4" key="1">
    <citation type="submission" date="2025-08" db="UniProtKB">
        <authorList>
            <consortium name="RefSeq"/>
        </authorList>
    </citation>
    <scope>IDENTIFICATION</scope>
    <source>
        <tissue evidence="4">Fruit stalk</tissue>
    </source>
</reference>
<dbReference type="InterPro" id="IPR015216">
    <property type="entry name" value="SANTA"/>
</dbReference>
<dbReference type="PANTHER" id="PTHR35311:SF9">
    <property type="entry name" value="KINETOCHORE-ASSOCIATED PROTEIN KNL-2 HOMOLOG"/>
    <property type="match status" value="1"/>
</dbReference>
<evidence type="ECO:0000259" key="2">
    <source>
        <dbReference type="Pfam" id="PF09133"/>
    </source>
</evidence>
<name>A0A6P5Z6P9_DURZI</name>
<evidence type="ECO:0000256" key="1">
    <source>
        <dbReference type="SAM" id="MobiDB-lite"/>
    </source>
</evidence>
<dbReference type="KEGG" id="dzi:111297914"/>
<feature type="domain" description="SANTA" evidence="2">
    <location>
        <begin position="34"/>
        <end position="126"/>
    </location>
</feature>